<evidence type="ECO:0000259" key="10">
    <source>
        <dbReference type="PROSITE" id="PS51829"/>
    </source>
</evidence>
<dbReference type="PROSITE" id="PS51829">
    <property type="entry name" value="P_HOMO_B"/>
    <property type="match status" value="1"/>
</dbReference>
<feature type="active site" description="Proton donor" evidence="8">
    <location>
        <position position="458"/>
    </location>
</feature>
<comment type="subcellular location">
    <subcellularLocation>
        <location evidence="9">Secreted</location>
    </subcellularLocation>
</comment>
<dbReference type="InterPro" id="IPR027268">
    <property type="entry name" value="Peptidase_M4/M1_CTD_sf"/>
</dbReference>
<dbReference type="Gene3D" id="3.10.450.490">
    <property type="match status" value="1"/>
</dbReference>
<comment type="function">
    <text evidence="9">Extracellular zinc metalloprotease.</text>
</comment>
<dbReference type="Pfam" id="PF07504">
    <property type="entry name" value="FTP"/>
    <property type="match status" value="1"/>
</dbReference>
<evidence type="ECO:0000256" key="6">
    <source>
        <dbReference type="ARBA" id="ARBA00022833"/>
    </source>
</evidence>
<accession>A0AB39RJS7</accession>
<dbReference type="Gene3D" id="3.10.170.10">
    <property type="match status" value="1"/>
</dbReference>
<comment type="cofactor">
    <cofactor evidence="9">
        <name>Zn(2+)</name>
        <dbReference type="ChEBI" id="CHEBI:29105"/>
    </cofactor>
</comment>
<dbReference type="GO" id="GO:0046872">
    <property type="term" value="F:metal ion binding"/>
    <property type="evidence" value="ECO:0007669"/>
    <property type="project" value="UniProtKB-UniRule"/>
</dbReference>
<feature type="active site" evidence="8">
    <location>
        <position position="371"/>
    </location>
</feature>
<dbReference type="SUPFAM" id="SSF55486">
    <property type="entry name" value="Metalloproteases ('zincins'), catalytic domain"/>
    <property type="match status" value="1"/>
</dbReference>
<evidence type="ECO:0000256" key="2">
    <source>
        <dbReference type="ARBA" id="ARBA00022670"/>
    </source>
</evidence>
<keyword evidence="2 9" id="KW-0645">Protease</keyword>
<keyword evidence="7 9" id="KW-0482">Metalloprotease</keyword>
<proteinExistence type="inferred from homology"/>
<keyword evidence="5 9" id="KW-0378">Hydrolase</keyword>
<dbReference type="Gene3D" id="1.10.390.10">
    <property type="entry name" value="Neutral Protease Domain 2"/>
    <property type="match status" value="1"/>
</dbReference>
<dbReference type="Pfam" id="PF01447">
    <property type="entry name" value="Peptidase_M4"/>
    <property type="match status" value="1"/>
</dbReference>
<reference evidence="11" key="1">
    <citation type="submission" date="2024-07" db="EMBL/GenBank/DDBJ databases">
        <authorList>
            <person name="Yu S.T."/>
        </authorList>
    </citation>
    <scope>NUCLEOTIDE SEQUENCE</scope>
    <source>
        <strain evidence="11">R41</strain>
    </source>
</reference>
<feature type="domain" description="P/Homo B" evidence="10">
    <location>
        <begin position="557"/>
        <end position="680"/>
    </location>
</feature>
<dbReference type="InterPro" id="IPR001570">
    <property type="entry name" value="Peptidase_M4_C_domain"/>
</dbReference>
<dbReference type="PANTHER" id="PTHR33794">
    <property type="entry name" value="BACILLOLYSIN"/>
    <property type="match status" value="1"/>
</dbReference>
<dbReference type="InterPro" id="IPR023612">
    <property type="entry name" value="Peptidase_M4"/>
</dbReference>
<dbReference type="GO" id="GO:0004252">
    <property type="term" value="F:serine-type endopeptidase activity"/>
    <property type="evidence" value="ECO:0007669"/>
    <property type="project" value="InterPro"/>
</dbReference>
<dbReference type="GO" id="GO:0005576">
    <property type="term" value="C:extracellular region"/>
    <property type="evidence" value="ECO:0007669"/>
    <property type="project" value="UniProtKB-SubCell"/>
</dbReference>
<feature type="signal peptide" evidence="9">
    <location>
        <begin position="1"/>
        <end position="41"/>
    </location>
</feature>
<dbReference type="SUPFAM" id="SSF49785">
    <property type="entry name" value="Galactose-binding domain-like"/>
    <property type="match status" value="1"/>
</dbReference>
<evidence type="ECO:0000256" key="5">
    <source>
        <dbReference type="ARBA" id="ARBA00022801"/>
    </source>
</evidence>
<dbReference type="GO" id="GO:0004222">
    <property type="term" value="F:metalloendopeptidase activity"/>
    <property type="evidence" value="ECO:0007669"/>
    <property type="project" value="UniProtKB-UniRule"/>
</dbReference>
<evidence type="ECO:0000256" key="7">
    <source>
        <dbReference type="ARBA" id="ARBA00023049"/>
    </source>
</evidence>
<evidence type="ECO:0000256" key="3">
    <source>
        <dbReference type="ARBA" id="ARBA00022723"/>
    </source>
</evidence>
<dbReference type="GO" id="GO:0006508">
    <property type="term" value="P:proteolysis"/>
    <property type="evidence" value="ECO:0007669"/>
    <property type="project" value="UniProtKB-KW"/>
</dbReference>
<dbReference type="RefSeq" id="WP_369249295.1">
    <property type="nucleotide sequence ID" value="NZ_CP163443.1"/>
</dbReference>
<evidence type="ECO:0000313" key="11">
    <source>
        <dbReference type="EMBL" id="XDQ56190.1"/>
    </source>
</evidence>
<dbReference type="InterPro" id="IPR002884">
    <property type="entry name" value="P_dom"/>
</dbReference>
<comment type="similarity">
    <text evidence="1 9">Belongs to the peptidase M4 family.</text>
</comment>
<keyword evidence="4 9" id="KW-0732">Signal</keyword>
<name>A0AB39RJS7_9ACTN</name>
<dbReference type="Gene3D" id="2.60.120.260">
    <property type="entry name" value="Galactose-binding domain-like"/>
    <property type="match status" value="1"/>
</dbReference>
<keyword evidence="9" id="KW-0964">Secreted</keyword>
<evidence type="ECO:0000256" key="9">
    <source>
        <dbReference type="RuleBase" id="RU366073"/>
    </source>
</evidence>
<keyword evidence="3" id="KW-0479">Metal-binding</keyword>
<dbReference type="Pfam" id="PF02868">
    <property type="entry name" value="Peptidase_M4_C"/>
    <property type="match status" value="1"/>
</dbReference>
<dbReference type="EMBL" id="CP163443">
    <property type="protein sequence ID" value="XDQ56190.1"/>
    <property type="molecule type" value="Genomic_DNA"/>
</dbReference>
<evidence type="ECO:0000256" key="4">
    <source>
        <dbReference type="ARBA" id="ARBA00022729"/>
    </source>
</evidence>
<dbReference type="FunFam" id="2.60.120.260:FF:000149">
    <property type="entry name" value="Leupeptin-inactivating enzyme 1"/>
    <property type="match status" value="1"/>
</dbReference>
<keyword evidence="6 9" id="KW-0862">Zinc</keyword>
<dbReference type="PRINTS" id="PR00730">
    <property type="entry name" value="THERMOLYSIN"/>
</dbReference>
<feature type="chain" id="PRO_5044047777" description="Neutral metalloproteinase" evidence="9">
    <location>
        <begin position="42"/>
        <end position="680"/>
    </location>
</feature>
<dbReference type="EC" id="3.4.24.-" evidence="9"/>
<evidence type="ECO:0000256" key="1">
    <source>
        <dbReference type="ARBA" id="ARBA00009388"/>
    </source>
</evidence>
<gene>
    <name evidence="11" type="ORF">AB5J53_33220</name>
</gene>
<dbReference type="PANTHER" id="PTHR33794:SF1">
    <property type="entry name" value="BACILLOLYSIN"/>
    <property type="match status" value="1"/>
</dbReference>
<dbReference type="InterPro" id="IPR013856">
    <property type="entry name" value="Peptidase_M4_domain"/>
</dbReference>
<dbReference type="InterPro" id="IPR008979">
    <property type="entry name" value="Galactose-bd-like_sf"/>
</dbReference>
<dbReference type="InterPro" id="IPR011096">
    <property type="entry name" value="FTP_domain"/>
</dbReference>
<dbReference type="CDD" id="cd09597">
    <property type="entry name" value="M4_TLP"/>
    <property type="match status" value="1"/>
</dbReference>
<dbReference type="AlphaFoldDB" id="A0AB39RJS7"/>
<protein>
    <recommendedName>
        <fullName evidence="9">Neutral metalloproteinase</fullName>
        <ecNumber evidence="9">3.4.24.-</ecNumber>
    </recommendedName>
</protein>
<dbReference type="InterPro" id="IPR050728">
    <property type="entry name" value="Zinc_Metalloprotease_M4"/>
</dbReference>
<evidence type="ECO:0000256" key="8">
    <source>
        <dbReference type="PIRSR" id="PIRSR623612-1"/>
    </source>
</evidence>
<dbReference type="Gene3D" id="3.10.450.40">
    <property type="match status" value="1"/>
</dbReference>
<organism evidence="11">
    <name type="scientific">Streptomyces sp. R41</name>
    <dbReference type="NCBI Taxonomy" id="3238632"/>
    <lineage>
        <taxon>Bacteria</taxon>
        <taxon>Bacillati</taxon>
        <taxon>Actinomycetota</taxon>
        <taxon>Actinomycetes</taxon>
        <taxon>Kitasatosporales</taxon>
        <taxon>Streptomycetaceae</taxon>
        <taxon>Streptomyces</taxon>
    </lineage>
</organism>
<dbReference type="Pfam" id="PF01483">
    <property type="entry name" value="P_proprotein"/>
    <property type="match status" value="1"/>
</dbReference>
<sequence length="680" mass="70578">MSSSSPHRRTSHITKRRVAGVALVGVSALLAAAVQSGAASAAPEKAPRAGKVNPGAVAMKLTPSQRAELIRDANAAKATTAKDLGLGAKESLVARDVIKDHDGTVHTRYERTYAGLPVLGGDLVVDTAKSGKTEHVYKATKATLKVATLKPAVAASKAEKQALSAAKAAGSKKTDADRAPRKVIWAASGTPVLAYETVVGGLQDDGTPNQLHVITDAATGKKLYEYQGIKNGIGNTQYSGQVTLTTTQSGSTFTLNDGARGAHKTYNLNHGTSGTGTLFSQTNDTWGNGTTSNAATAGADAHYGAAETWDFYKNTFGRSGIKNNGVGAYSRVHYGNAYVNAFWDDGCFCMTYGDGSGNADPLTSLDVAGHEMSHGVTSNTAGLNYSGESGGLNEATSDIFGTGVEFYANNSSDVGDYLIGEKIDINGDGTPLRYMDKPSKDGGSADSWYSGVGNLDVHYSSGVANHFFYLLSEGSGAKVINGVSYNSPTSDGLPVTGIGRDKALQIWYRALTTKFTSTTNYAAARTGTLAAAGELYGTTSAEYTAVQNAWAAVNVGSRPGGGGGGTSFENMADVSIPDNGAAVTSSITVSGRTGNAPSNLAVAVDIVHTWRGDLVIDLVAPDGSTYRLKNFSSSDSADNVQATYTVNASSEVANGTWKLKVQDQAAQDTGYINSWKLTFP</sequence>